<dbReference type="Proteomes" id="UP000214365">
    <property type="component" value="Unassembled WGS sequence"/>
</dbReference>
<dbReference type="SMART" id="SM00248">
    <property type="entry name" value="ANK"/>
    <property type="match status" value="3"/>
</dbReference>
<evidence type="ECO:0000256" key="1">
    <source>
        <dbReference type="ARBA" id="ARBA00022801"/>
    </source>
</evidence>
<keyword evidence="5" id="KW-1185">Reference proteome</keyword>
<dbReference type="OrthoDB" id="197419at2759"/>
<dbReference type="InterPro" id="IPR030395">
    <property type="entry name" value="GP_PDE_dom"/>
</dbReference>
<organism evidence="4 5">
    <name type="scientific">Talaromyces atroroseus</name>
    <dbReference type="NCBI Taxonomy" id="1441469"/>
    <lineage>
        <taxon>Eukaryota</taxon>
        <taxon>Fungi</taxon>
        <taxon>Dikarya</taxon>
        <taxon>Ascomycota</taxon>
        <taxon>Pezizomycotina</taxon>
        <taxon>Eurotiomycetes</taxon>
        <taxon>Eurotiomycetidae</taxon>
        <taxon>Eurotiales</taxon>
        <taxon>Trichocomaceae</taxon>
        <taxon>Talaromyces</taxon>
        <taxon>Talaromyces sect. Trachyspermi</taxon>
    </lineage>
</organism>
<name>A0A225AVU6_TALAT</name>
<dbReference type="STRING" id="1441469.A0A225AVU6"/>
<dbReference type="Gene3D" id="1.25.40.20">
    <property type="entry name" value="Ankyrin repeat-containing domain"/>
    <property type="match status" value="2"/>
</dbReference>
<evidence type="ECO:0000256" key="2">
    <source>
        <dbReference type="PROSITE-ProRule" id="PRU00023"/>
    </source>
</evidence>
<evidence type="ECO:0000259" key="3">
    <source>
        <dbReference type="PROSITE" id="PS51704"/>
    </source>
</evidence>
<dbReference type="Pfam" id="PF12796">
    <property type="entry name" value="Ank_2"/>
    <property type="match status" value="1"/>
</dbReference>
<sequence length="769" mass="85926">MQRRQAICETCGDGSVECLLVTAVDEVYHDQENLLAIDCLGRLSLHYGELYGFGEDCQRIIHHWGRGQASRLIFTLDSQGYTPFHYAVVENHVSVARVFINILLPEIQSRGKPDKNTRSNMQNLLNIAIRYQFDDMVELLGESQLLFGGVSAHEESPLYVAAQIGRDDYLDILLRNGQMELIDGSEALNGWTPLFIACINGHRKAAELLLKAGANQEVRDFRESYPKEHAALRGHFSLAELLKPWDRTQMTGGPARIPLRPSRTVGFHLPVNVDQAIVNIGTLQNGRHQNGIDLKMPWSKDNILPLMNMSVSVGGSVSHLVHLPVLGDMSNEPLIFPIHDPSQVHLVFKFFSADSSREGHERIGSASILLQEEVDCFGPNRESLFRARTIPILAKETSDLLGTVTFTFLIAKKLMNLRKPPPIERYNPEQGIRVVGHRGLKTWNMMSWVIIGLTCNKVLVKTLQIGVISNSEKTQSSQGASYVESTDVQRTRDLVPVVFHDFSLSESGTDVPVHDLTFDQGFDDSNDSTEYRSDNLARRRPRARSLTTTFMQETHPIRNRMKYTVDFKNKGSKPNTRGSFIHGPFTNLKELLVNLPESIGFNVEIKYPRLHEAIEAGVAPVALEINLFVDRILYQIFNHTGRRKIILSSFTPEICILLATKQQTFPVMFITNAGKPPASDLGARACSVKAAVRFSKRWNLAGIVFASDMLLMCPSLVGYIKQSGFICGSYGSLNNVPENVKVQQAADIQILMADRVGVVSMVLNESHTI</sequence>
<reference evidence="4 5" key="1">
    <citation type="submission" date="2015-06" db="EMBL/GenBank/DDBJ databases">
        <title>Talaromyces atroroseus IBT 11181 draft genome.</title>
        <authorList>
            <person name="Rasmussen K.B."/>
            <person name="Rasmussen S."/>
            <person name="Petersen B."/>
            <person name="Sicheritz-Ponten T."/>
            <person name="Mortensen U.H."/>
            <person name="Thrane U."/>
        </authorList>
    </citation>
    <scope>NUCLEOTIDE SEQUENCE [LARGE SCALE GENOMIC DNA]</scope>
    <source>
        <strain evidence="4 5">IBT 11181</strain>
    </source>
</reference>
<dbReference type="InterPro" id="IPR057506">
    <property type="entry name" value="C2_GPCPD1"/>
</dbReference>
<dbReference type="PROSITE" id="PS51704">
    <property type="entry name" value="GP_PDE"/>
    <property type="match status" value="1"/>
</dbReference>
<dbReference type="InterPro" id="IPR051578">
    <property type="entry name" value="GDPD"/>
</dbReference>
<dbReference type="InterPro" id="IPR002110">
    <property type="entry name" value="Ankyrin_rpt"/>
</dbReference>
<feature type="repeat" description="ANK" evidence="2">
    <location>
        <begin position="189"/>
        <end position="221"/>
    </location>
</feature>
<dbReference type="Pfam" id="PF03009">
    <property type="entry name" value="GDPD"/>
    <property type="match status" value="1"/>
</dbReference>
<dbReference type="PANTHER" id="PTHR22958">
    <property type="entry name" value="GLYCEROPHOSPHORYL DIESTER PHOSPHODIESTERASE"/>
    <property type="match status" value="1"/>
</dbReference>
<evidence type="ECO:0000313" key="5">
    <source>
        <dbReference type="Proteomes" id="UP000214365"/>
    </source>
</evidence>
<keyword evidence="1" id="KW-0378">Hydrolase</keyword>
<dbReference type="PANTHER" id="PTHR22958:SF1">
    <property type="entry name" value="GLYCEROPHOSPHOCHOLINE PHOSPHODIESTERASE GPCPD1"/>
    <property type="match status" value="1"/>
</dbReference>
<dbReference type="AlphaFoldDB" id="A0A225AVU6"/>
<comment type="caution">
    <text evidence="4">The sequence shown here is derived from an EMBL/GenBank/DDBJ whole genome shotgun (WGS) entry which is preliminary data.</text>
</comment>
<accession>A0A225AVU6</accession>
<keyword evidence="2" id="KW-0040">ANK repeat</keyword>
<dbReference type="GO" id="GO:0047389">
    <property type="term" value="F:glycerophosphocholine phosphodiesterase activity"/>
    <property type="evidence" value="ECO:0007669"/>
    <property type="project" value="TreeGrafter"/>
</dbReference>
<dbReference type="RefSeq" id="XP_020122615.1">
    <property type="nucleotide sequence ID" value="XM_020264590.1"/>
</dbReference>
<dbReference type="SUPFAM" id="SSF48403">
    <property type="entry name" value="Ankyrin repeat"/>
    <property type="match status" value="1"/>
</dbReference>
<feature type="repeat" description="ANK" evidence="2">
    <location>
        <begin position="79"/>
        <end position="101"/>
    </location>
</feature>
<dbReference type="Pfam" id="PF25329">
    <property type="entry name" value="C2_GDE1"/>
    <property type="match status" value="1"/>
</dbReference>
<dbReference type="GeneID" id="31002292"/>
<dbReference type="PROSITE" id="PS50088">
    <property type="entry name" value="ANK_REPEAT"/>
    <property type="match status" value="2"/>
</dbReference>
<dbReference type="SUPFAM" id="SSF51695">
    <property type="entry name" value="PLC-like phosphodiesterases"/>
    <property type="match status" value="1"/>
</dbReference>
<dbReference type="InterPro" id="IPR017946">
    <property type="entry name" value="PLC-like_Pdiesterase_TIM-brl"/>
</dbReference>
<dbReference type="EMBL" id="LFMY01000003">
    <property type="protein sequence ID" value="OKL62494.1"/>
    <property type="molecule type" value="Genomic_DNA"/>
</dbReference>
<dbReference type="GO" id="GO:0046475">
    <property type="term" value="P:glycerophospholipid catabolic process"/>
    <property type="evidence" value="ECO:0007669"/>
    <property type="project" value="TreeGrafter"/>
</dbReference>
<dbReference type="InterPro" id="IPR036770">
    <property type="entry name" value="Ankyrin_rpt-contain_sf"/>
</dbReference>
<proteinExistence type="predicted"/>
<dbReference type="PROSITE" id="PS50297">
    <property type="entry name" value="ANK_REP_REGION"/>
    <property type="match status" value="2"/>
</dbReference>
<dbReference type="Gene3D" id="3.20.20.190">
    <property type="entry name" value="Phosphatidylinositol (PI) phosphodiesterase"/>
    <property type="match status" value="1"/>
</dbReference>
<protein>
    <recommendedName>
        <fullName evidence="3">GP-PDE domain-containing protein</fullName>
    </recommendedName>
</protein>
<evidence type="ECO:0000313" key="4">
    <source>
        <dbReference type="EMBL" id="OKL62494.1"/>
    </source>
</evidence>
<gene>
    <name evidence="4" type="ORF">UA08_02537</name>
</gene>
<feature type="domain" description="GP-PDE" evidence="3">
    <location>
        <begin position="432"/>
        <end position="763"/>
    </location>
</feature>